<organism evidence="8 9">
    <name type="scientific">Lasallia pustulata</name>
    <dbReference type="NCBI Taxonomy" id="136370"/>
    <lineage>
        <taxon>Eukaryota</taxon>
        <taxon>Fungi</taxon>
        <taxon>Dikarya</taxon>
        <taxon>Ascomycota</taxon>
        <taxon>Pezizomycotina</taxon>
        <taxon>Lecanoromycetes</taxon>
        <taxon>OSLEUM clade</taxon>
        <taxon>Umbilicariomycetidae</taxon>
        <taxon>Umbilicariales</taxon>
        <taxon>Umbilicariaceae</taxon>
        <taxon>Lasallia</taxon>
    </lineage>
</organism>
<comment type="caution">
    <text evidence="8">The sequence shown here is derived from an EMBL/GenBank/DDBJ whole genome shotgun (WGS) entry which is preliminary data.</text>
</comment>
<evidence type="ECO:0000256" key="5">
    <source>
        <dbReference type="SAM" id="Phobius"/>
    </source>
</evidence>
<dbReference type="FunFam" id="1.20.1250.20:FF:000011">
    <property type="entry name" value="MFS multidrug transporter, putative"/>
    <property type="match status" value="1"/>
</dbReference>
<feature type="transmembrane region" description="Helical" evidence="5">
    <location>
        <begin position="433"/>
        <end position="453"/>
    </location>
</feature>
<feature type="transmembrane region" description="Helical" evidence="5">
    <location>
        <begin position="324"/>
        <end position="344"/>
    </location>
</feature>
<dbReference type="PROSITE" id="PS50850">
    <property type="entry name" value="MFS"/>
    <property type="match status" value="1"/>
</dbReference>
<dbReference type="InterPro" id="IPR036291">
    <property type="entry name" value="NAD(P)-bd_dom_sf"/>
</dbReference>
<dbReference type="OrthoDB" id="1731983at2759"/>
<reference evidence="8 9" key="1">
    <citation type="submission" date="2019-09" db="EMBL/GenBank/DDBJ databases">
        <title>The hologenome of the rock-dwelling lichen Lasallia pustulata.</title>
        <authorList>
            <person name="Greshake Tzovaras B."/>
            <person name="Segers F."/>
            <person name="Bicker A."/>
            <person name="Dal Grande F."/>
            <person name="Otte J."/>
            <person name="Hankeln T."/>
            <person name="Schmitt I."/>
            <person name="Ebersberger I."/>
        </authorList>
    </citation>
    <scope>NUCLEOTIDE SEQUENCE [LARGE SCALE GENOMIC DNA]</scope>
    <source>
        <strain evidence="8">A1-1</strain>
    </source>
</reference>
<dbReference type="InterPro" id="IPR011701">
    <property type="entry name" value="MFS"/>
</dbReference>
<dbReference type="Proteomes" id="UP000324767">
    <property type="component" value="Unassembled WGS sequence"/>
</dbReference>
<dbReference type="SUPFAM" id="SSF51735">
    <property type="entry name" value="NAD(P)-binding Rossmann-fold domains"/>
    <property type="match status" value="1"/>
</dbReference>
<evidence type="ECO:0000256" key="1">
    <source>
        <dbReference type="ARBA" id="ARBA00004141"/>
    </source>
</evidence>
<evidence type="ECO:0000256" key="2">
    <source>
        <dbReference type="ARBA" id="ARBA00022692"/>
    </source>
</evidence>
<accession>A0A5M8PQV8</accession>
<dbReference type="CDD" id="cd08948">
    <property type="entry name" value="5beta-POR_like_SDR_a"/>
    <property type="match status" value="1"/>
</dbReference>
<evidence type="ECO:0000256" key="6">
    <source>
        <dbReference type="SAM" id="SignalP"/>
    </source>
</evidence>
<dbReference type="InterPro" id="IPR055222">
    <property type="entry name" value="PRISE-like_Rossmann-fold"/>
</dbReference>
<dbReference type="Pfam" id="PF07690">
    <property type="entry name" value="MFS_1"/>
    <property type="match status" value="1"/>
</dbReference>
<keyword evidence="4 5" id="KW-0472">Membrane</keyword>
<gene>
    <name evidence="8" type="ORF">FRX48_04615</name>
</gene>
<comment type="subcellular location">
    <subcellularLocation>
        <location evidence="1">Membrane</location>
        <topology evidence="1">Multi-pass membrane protein</topology>
    </subcellularLocation>
</comment>
<keyword evidence="3 5" id="KW-1133">Transmembrane helix</keyword>
<dbReference type="AlphaFoldDB" id="A0A5M8PQV8"/>
<dbReference type="PANTHER" id="PTHR23502:SF158">
    <property type="entry name" value="MULTIDRUG TRANSPORTER, PUTATIVE (AFU_ORTHOLOGUE AFUA_3G01890)-RELATED"/>
    <property type="match status" value="1"/>
</dbReference>
<dbReference type="GO" id="GO:0022857">
    <property type="term" value="F:transmembrane transporter activity"/>
    <property type="evidence" value="ECO:0007669"/>
    <property type="project" value="InterPro"/>
</dbReference>
<evidence type="ECO:0000313" key="9">
    <source>
        <dbReference type="Proteomes" id="UP000324767"/>
    </source>
</evidence>
<evidence type="ECO:0000259" key="7">
    <source>
        <dbReference type="PROSITE" id="PS50850"/>
    </source>
</evidence>
<dbReference type="EMBL" id="VXIT01000007">
    <property type="protein sequence ID" value="KAA6411335.1"/>
    <property type="molecule type" value="Genomic_DNA"/>
</dbReference>
<dbReference type="Pfam" id="PF22917">
    <property type="entry name" value="PRISE"/>
    <property type="match status" value="1"/>
</dbReference>
<keyword evidence="6" id="KW-0732">Signal</keyword>
<evidence type="ECO:0000256" key="3">
    <source>
        <dbReference type="ARBA" id="ARBA00022989"/>
    </source>
</evidence>
<feature type="transmembrane region" description="Helical" evidence="5">
    <location>
        <begin position="397"/>
        <end position="421"/>
    </location>
</feature>
<dbReference type="InterPro" id="IPR020846">
    <property type="entry name" value="MFS_dom"/>
</dbReference>
<feature type="transmembrane region" description="Helical" evidence="5">
    <location>
        <begin position="232"/>
        <end position="251"/>
    </location>
</feature>
<dbReference type="GO" id="GO:0005886">
    <property type="term" value="C:plasma membrane"/>
    <property type="evidence" value="ECO:0007669"/>
    <property type="project" value="TreeGrafter"/>
</dbReference>
<name>A0A5M8PQV8_9LECA</name>
<feature type="transmembrane region" description="Helical" evidence="5">
    <location>
        <begin position="257"/>
        <end position="282"/>
    </location>
</feature>
<feature type="transmembrane region" description="Helical" evidence="5">
    <location>
        <begin position="164"/>
        <end position="181"/>
    </location>
</feature>
<dbReference type="SUPFAM" id="SSF103473">
    <property type="entry name" value="MFS general substrate transporter"/>
    <property type="match status" value="1"/>
</dbReference>
<evidence type="ECO:0000256" key="4">
    <source>
        <dbReference type="ARBA" id="ARBA00023136"/>
    </source>
</evidence>
<dbReference type="CDD" id="cd17323">
    <property type="entry name" value="MFS_Tpo1_MDR_like"/>
    <property type="match status" value="1"/>
</dbReference>
<keyword evidence="2 5" id="KW-0812">Transmembrane</keyword>
<feature type="transmembrane region" description="Helical" evidence="5">
    <location>
        <begin position="289"/>
        <end position="312"/>
    </location>
</feature>
<feature type="chain" id="PRO_5024405852" evidence="6">
    <location>
        <begin position="20"/>
        <end position="959"/>
    </location>
</feature>
<protein>
    <submittedName>
        <fullName evidence="8">Mfs-multidrug-resistance transporter</fullName>
    </submittedName>
</protein>
<dbReference type="InterPro" id="IPR036259">
    <property type="entry name" value="MFS_trans_sf"/>
</dbReference>
<dbReference type="PANTHER" id="PTHR23502">
    <property type="entry name" value="MAJOR FACILITATOR SUPERFAMILY"/>
    <property type="match status" value="1"/>
</dbReference>
<feature type="transmembrane region" description="Helical" evidence="5">
    <location>
        <begin position="474"/>
        <end position="493"/>
    </location>
</feature>
<feature type="domain" description="Major facilitator superfamily (MFS) profile" evidence="7">
    <location>
        <begin position="166"/>
        <end position="599"/>
    </location>
</feature>
<feature type="transmembrane region" description="Helical" evidence="5">
    <location>
        <begin position="499"/>
        <end position="520"/>
    </location>
</feature>
<sequence length="959" mass="106290">MSFYAVLTVKVFITPIITCAKVIDSGPLTAPPLDSCLFMRLWTFQVSQLRRFSDSQRQALLDARQQVTTSTVLYLLGTTSSLPLYRNANDRMSGSSSLSAAEKAATNTSPRISYRDLMLNHGYFDSNILSHAYDGSGTDEDPFLIGWIDHDPRNPLRFRDRRKWLWTLLVALATMAVALTTSDYTAPAKEIKEALHVSQEVFELGLSVFVLGFAVGPLFWGPLSELYGRQIIFAGTFAALTAFNVGCALAPNVKGLIIMRFLAGTFGSSPLTNAGGVVADIWPARQRGLALVAFSSAPLFGPILGPIVGGFIGQNCGWRWVEGFLAILSGTLFLLVTFIVPETYGPLLLKRRAQALSISTGKGYVSKLDKDKQYITLSAKLKVALTRPWLMLFREPIVLVLTLYLALLYGTLYMFFGAFPIVYQEYRGWSEQIGGLSFIGQAVGIVLGICYMFPETHRYHKIVDRHAETPESRLPPAMVGSIAIPIGIFWFAWSNAPSVPWIVSIIAQAPFGFGFVLVYISVQEYLVDAYTIYAASVLAANTVFRSAFGAIFPLFTNYMYRNLGSHGPARENIRRQALVFGASGLAGWAVVDQLMENYPTQGTFSKVTALVNRSLNIEESYWPTPSPSRPELELVSSIDLTEGTVEELTASLKKKVPDIANVTHMFYFAYKYDPDPEKETQLARSMLERAIGALNHLSPQLEFVVFPTGTKAYGVHIPGGVFPPPYTESMRLPELEARKMFYYALQDELTSQSQLKQWTWCEVRPDIIIGFVPHGAFVNLAGHWATYLSTYALLSGRGARIHYPGTLAAYNALFTPISATTLARFSIWASLHPSVTGGGQLFNIADREQPTRMREVWPAVAGYFGLEGVGPVDEGDEERVMLPGDYIKANRRVLEERTGRKATEVFQVGYVDALGLFLTFDRQMSLEKARGVGWVEEREPGKAWGEAFERFRRAGVIPG</sequence>
<feature type="signal peptide" evidence="6">
    <location>
        <begin position="1"/>
        <end position="19"/>
    </location>
</feature>
<proteinExistence type="predicted"/>
<feature type="transmembrane region" description="Helical" evidence="5">
    <location>
        <begin position="201"/>
        <end position="220"/>
    </location>
</feature>
<dbReference type="Gene3D" id="1.20.1720.10">
    <property type="entry name" value="Multidrug resistance protein D"/>
    <property type="match status" value="1"/>
</dbReference>
<dbReference type="Gene3D" id="3.40.50.720">
    <property type="entry name" value="NAD(P)-binding Rossmann-like Domain"/>
    <property type="match status" value="1"/>
</dbReference>
<feature type="transmembrane region" description="Helical" evidence="5">
    <location>
        <begin position="532"/>
        <end position="555"/>
    </location>
</feature>
<evidence type="ECO:0000313" key="8">
    <source>
        <dbReference type="EMBL" id="KAA6411335.1"/>
    </source>
</evidence>